<dbReference type="EMBL" id="CP046314">
    <property type="protein sequence ID" value="QGS09021.1"/>
    <property type="molecule type" value="Genomic_DNA"/>
</dbReference>
<evidence type="ECO:0000313" key="2">
    <source>
        <dbReference type="EMBL" id="QGS09021.1"/>
    </source>
</evidence>
<gene>
    <name evidence="2" type="ORF">FOC49_03610</name>
</gene>
<accession>A0AAP9HD73</accession>
<reference evidence="2 3" key="1">
    <citation type="submission" date="2019-11" db="EMBL/GenBank/DDBJ databases">
        <title>FDA dAtabase for Regulatory Grade micrObial Sequences (FDA-ARGOS): Supporting development and validation of Infectious Disease Dx tests.</title>
        <authorList>
            <person name="Turner S."/>
            <person name="Byrd R."/>
            <person name="Tallon L."/>
            <person name="Sadzewicz L."/>
            <person name="Vavikolanu K."/>
            <person name="Mehta A."/>
            <person name="Aluvathingal J."/>
            <person name="Nadendla S."/>
            <person name="Myers T."/>
            <person name="Yan Y."/>
            <person name="Sichtig H."/>
        </authorList>
    </citation>
    <scope>NUCLEOTIDE SEQUENCE [LARGE SCALE GENOMIC DNA]</scope>
    <source>
        <strain evidence="2 3">FDAARGOS_741</strain>
    </source>
</reference>
<sequence>MKKFIGITFIFVLFFGSATQIKAEWLKDQQGKWTYYENISNQLVYENKNLVVQPTEFPQYYQADARWGDKRYGISNMKITGCVPTSLAMVISGLVKDVTPVQVADYIYDTTMEMNTMFTGTSSLGARDAITYWGLKYQVIDSKEDLIAALKSGKIVYGAVGHGIFVKGYSTHAIILSGYDHGKTKAIDPDNMSKTNRWYSVDDIWNERSLELEDNAVGGPFMAVYK</sequence>
<evidence type="ECO:0000313" key="3">
    <source>
        <dbReference type="Proteomes" id="UP000425411"/>
    </source>
</evidence>
<organism evidence="2 3">
    <name type="scientific">Gemella morbillorum</name>
    <dbReference type="NCBI Taxonomy" id="29391"/>
    <lineage>
        <taxon>Bacteria</taxon>
        <taxon>Bacillati</taxon>
        <taxon>Bacillota</taxon>
        <taxon>Bacilli</taxon>
        <taxon>Bacillales</taxon>
        <taxon>Gemellaceae</taxon>
        <taxon>Gemella</taxon>
    </lineage>
</organism>
<dbReference type="Gene3D" id="3.90.70.10">
    <property type="entry name" value="Cysteine proteinases"/>
    <property type="match status" value="1"/>
</dbReference>
<evidence type="ECO:0000259" key="1">
    <source>
        <dbReference type="Pfam" id="PF13529"/>
    </source>
</evidence>
<proteinExistence type="predicted"/>
<protein>
    <submittedName>
        <fullName evidence="2">N-acetylmuramidase</fullName>
    </submittedName>
</protein>
<dbReference type="InterPro" id="IPR039564">
    <property type="entry name" value="Peptidase_C39-like"/>
</dbReference>
<name>A0AAP9HD73_9BACL</name>
<dbReference type="AlphaFoldDB" id="A0AAP9HD73"/>
<keyword evidence="3" id="KW-1185">Reference proteome</keyword>
<dbReference type="Pfam" id="PF13529">
    <property type="entry name" value="Peptidase_C39_2"/>
    <property type="match status" value="1"/>
</dbReference>
<feature type="domain" description="Peptidase C39-like" evidence="1">
    <location>
        <begin position="56"/>
        <end position="187"/>
    </location>
</feature>
<dbReference type="RefSeq" id="WP_004633976.1">
    <property type="nucleotide sequence ID" value="NZ_CAXSSU010000004.1"/>
</dbReference>
<dbReference type="Proteomes" id="UP000425411">
    <property type="component" value="Chromosome"/>
</dbReference>